<evidence type="ECO:0000313" key="2">
    <source>
        <dbReference type="EMBL" id="EFD00902.1"/>
    </source>
</evidence>
<organism evidence="2 3">
    <name type="scientific">Hungatella hathewayi DSM 13479</name>
    <dbReference type="NCBI Taxonomy" id="566550"/>
    <lineage>
        <taxon>Bacteria</taxon>
        <taxon>Bacillati</taxon>
        <taxon>Bacillota</taxon>
        <taxon>Clostridia</taxon>
        <taxon>Lachnospirales</taxon>
        <taxon>Lachnospiraceae</taxon>
        <taxon>Hungatella</taxon>
    </lineage>
</organism>
<keyword evidence="2" id="KW-0378">Hydrolase</keyword>
<dbReference type="NCBIfam" id="TIGR00444">
    <property type="entry name" value="mazG"/>
    <property type="match status" value="1"/>
</dbReference>
<name>D3AB95_9FIRM</name>
<dbReference type="InterPro" id="IPR011551">
    <property type="entry name" value="NTP_PyrPHydrolase_MazG"/>
</dbReference>
<evidence type="ECO:0000259" key="1">
    <source>
        <dbReference type="Pfam" id="PF03819"/>
    </source>
</evidence>
<comment type="caution">
    <text evidence="2">The sequence shown here is derived from an EMBL/GenBank/DDBJ whole genome shotgun (WGS) entry which is preliminary data.</text>
</comment>
<dbReference type="PANTHER" id="PTHR30522">
    <property type="entry name" value="NUCLEOSIDE TRIPHOSPHATE PYROPHOSPHOHYDROLASE"/>
    <property type="match status" value="1"/>
</dbReference>
<accession>D3AB95</accession>
<dbReference type="GO" id="GO:0047429">
    <property type="term" value="F:nucleoside triphosphate diphosphatase activity"/>
    <property type="evidence" value="ECO:0007669"/>
    <property type="project" value="TreeGrafter"/>
</dbReference>
<dbReference type="HOGENOM" id="CLU_038356_4_1_9"/>
<dbReference type="GO" id="GO:0046052">
    <property type="term" value="P:UTP catabolic process"/>
    <property type="evidence" value="ECO:0007669"/>
    <property type="project" value="TreeGrafter"/>
</dbReference>
<dbReference type="EMBL" id="ACIO01000064">
    <property type="protein sequence ID" value="EFD00902.1"/>
    <property type="molecule type" value="Genomic_DNA"/>
</dbReference>
<dbReference type="GO" id="GO:0046061">
    <property type="term" value="P:dATP catabolic process"/>
    <property type="evidence" value="ECO:0007669"/>
    <property type="project" value="TreeGrafter"/>
</dbReference>
<dbReference type="Gene3D" id="1.10.287.1080">
    <property type="entry name" value="MazG-like"/>
    <property type="match status" value="1"/>
</dbReference>
<reference evidence="2 3" key="1">
    <citation type="submission" date="2010-01" db="EMBL/GenBank/DDBJ databases">
        <authorList>
            <person name="Weinstock G."/>
            <person name="Sodergren E."/>
            <person name="Clifton S."/>
            <person name="Fulton L."/>
            <person name="Fulton B."/>
            <person name="Courtney L."/>
            <person name="Fronick C."/>
            <person name="Harrison M."/>
            <person name="Strong C."/>
            <person name="Farmer C."/>
            <person name="Delahaunty K."/>
            <person name="Markovic C."/>
            <person name="Hall O."/>
            <person name="Minx P."/>
            <person name="Tomlinson C."/>
            <person name="Mitreva M."/>
            <person name="Nelson J."/>
            <person name="Hou S."/>
            <person name="Wollam A."/>
            <person name="Pepin K.H."/>
            <person name="Johnson M."/>
            <person name="Bhonagiri V."/>
            <person name="Nash W.E."/>
            <person name="Warren W."/>
            <person name="Chinwalla A."/>
            <person name="Mardis E.R."/>
            <person name="Wilson R.K."/>
        </authorList>
    </citation>
    <scope>NUCLEOTIDE SEQUENCE [LARGE SCALE GENOMIC DNA]</scope>
    <source>
        <strain evidence="2 3">DSM 13479</strain>
    </source>
</reference>
<dbReference type="SUPFAM" id="SSF101386">
    <property type="entry name" value="all-alpha NTP pyrophosphatases"/>
    <property type="match status" value="1"/>
</dbReference>
<dbReference type="InterPro" id="IPR004518">
    <property type="entry name" value="MazG-like_dom"/>
</dbReference>
<gene>
    <name evidence="2" type="ORF">CLOSTHATH_00866</name>
</gene>
<evidence type="ECO:0000313" key="3">
    <source>
        <dbReference type="Proteomes" id="UP000004968"/>
    </source>
</evidence>
<dbReference type="GO" id="GO:0046047">
    <property type="term" value="P:TTP catabolic process"/>
    <property type="evidence" value="ECO:0007669"/>
    <property type="project" value="TreeGrafter"/>
</dbReference>
<dbReference type="AlphaFoldDB" id="D3AB95"/>
<dbReference type="CDD" id="cd11528">
    <property type="entry name" value="NTP-PPase_MazG_Nterm"/>
    <property type="match status" value="1"/>
</dbReference>
<dbReference type="GO" id="GO:0006950">
    <property type="term" value="P:response to stress"/>
    <property type="evidence" value="ECO:0007669"/>
    <property type="project" value="UniProtKB-ARBA"/>
</dbReference>
<dbReference type="InterPro" id="IPR048015">
    <property type="entry name" value="NTP-PPase_MazG-like_N"/>
</dbReference>
<dbReference type="GO" id="GO:0046076">
    <property type="term" value="P:dTTP catabolic process"/>
    <property type="evidence" value="ECO:0007669"/>
    <property type="project" value="TreeGrafter"/>
</dbReference>
<dbReference type="GO" id="GO:0046081">
    <property type="term" value="P:dUTP catabolic process"/>
    <property type="evidence" value="ECO:0007669"/>
    <property type="project" value="TreeGrafter"/>
</dbReference>
<sequence length="162" mass="18409">MFSDKKAYNFLVEKIVPGPDGAAAHPARIFVKRGISMYSFEDLVRITAELRSEHGCPWDRKQTHESLKPCLKEESEEVLAAIDNQDMENLCEELGDVLFQVLIHSRIAEENGAFTVADVVNGICEKMVRRHPHVFGDAKAATPEESLELWNEIKRREKMGKK</sequence>
<dbReference type="Proteomes" id="UP000004968">
    <property type="component" value="Unassembled WGS sequence"/>
</dbReference>
<dbReference type="GO" id="GO:0006203">
    <property type="term" value="P:dGTP catabolic process"/>
    <property type="evidence" value="ECO:0007669"/>
    <property type="project" value="TreeGrafter"/>
</dbReference>
<dbReference type="Pfam" id="PF03819">
    <property type="entry name" value="MazG"/>
    <property type="match status" value="1"/>
</dbReference>
<dbReference type="PANTHER" id="PTHR30522:SF0">
    <property type="entry name" value="NUCLEOSIDE TRIPHOSPHATE PYROPHOSPHOHYDROLASE"/>
    <property type="match status" value="1"/>
</dbReference>
<proteinExistence type="predicted"/>
<dbReference type="FunFam" id="1.10.287.1080:FF:000001">
    <property type="entry name" value="Nucleoside triphosphate pyrophosphohydrolase"/>
    <property type="match status" value="1"/>
</dbReference>
<feature type="domain" description="NTP pyrophosphohydrolase MazG-like" evidence="1">
    <location>
        <begin position="62"/>
        <end position="135"/>
    </location>
</feature>
<protein>
    <submittedName>
        <fullName evidence="2">MazG nucleotide pyrophosphohydrolase domain protein</fullName>
    </submittedName>
</protein>